<dbReference type="AlphaFoldDB" id="A0A942UW45"/>
<evidence type="ECO:0000259" key="1">
    <source>
        <dbReference type="Pfam" id="PF26226"/>
    </source>
</evidence>
<reference evidence="2" key="1">
    <citation type="submission" date="2019-12" db="EMBL/GenBank/DDBJ databases">
        <title>Clostridiaceae gen. nov. sp. nov., isolated from sediment in Xinjiang, China.</title>
        <authorList>
            <person name="Zhang R."/>
        </authorList>
    </citation>
    <scope>NUCLEOTIDE SEQUENCE</scope>
    <source>
        <strain evidence="2">D2Q-11</strain>
    </source>
</reference>
<dbReference type="Proteomes" id="UP000724672">
    <property type="component" value="Unassembled WGS sequence"/>
</dbReference>
<proteinExistence type="predicted"/>
<evidence type="ECO:0000313" key="2">
    <source>
        <dbReference type="EMBL" id="MBS4540153.1"/>
    </source>
</evidence>
<evidence type="ECO:0000313" key="3">
    <source>
        <dbReference type="Proteomes" id="UP000724672"/>
    </source>
</evidence>
<gene>
    <name evidence="2" type="ORF">GOQ27_16865</name>
</gene>
<dbReference type="InterPro" id="IPR058365">
    <property type="entry name" value="DUF8052"/>
</dbReference>
<organism evidence="2 3">
    <name type="scientific">Anaeromonas frigoriresistens</name>
    <dbReference type="NCBI Taxonomy" id="2683708"/>
    <lineage>
        <taxon>Bacteria</taxon>
        <taxon>Bacillati</taxon>
        <taxon>Bacillota</taxon>
        <taxon>Tissierellia</taxon>
        <taxon>Tissierellales</taxon>
        <taxon>Thermohalobacteraceae</taxon>
        <taxon>Anaeromonas</taxon>
    </lineage>
</organism>
<dbReference type="RefSeq" id="WP_203368041.1">
    <property type="nucleotide sequence ID" value="NZ_WSFT01000053.1"/>
</dbReference>
<keyword evidence="3" id="KW-1185">Reference proteome</keyword>
<dbReference type="Pfam" id="PF26226">
    <property type="entry name" value="DUF8052"/>
    <property type="match status" value="1"/>
</dbReference>
<feature type="domain" description="DUF8052" evidence="1">
    <location>
        <begin position="5"/>
        <end position="162"/>
    </location>
</feature>
<dbReference type="EMBL" id="WSFT01000053">
    <property type="protein sequence ID" value="MBS4540153.1"/>
    <property type="molecule type" value="Genomic_DNA"/>
</dbReference>
<comment type="caution">
    <text evidence="2">The sequence shown here is derived from an EMBL/GenBank/DDBJ whole genome shotgun (WGS) entry which is preliminary data.</text>
</comment>
<accession>A0A942UW45</accession>
<name>A0A942UW45_9FIRM</name>
<sequence length="163" mass="19377">MDFITYKNKMKDKYKVYFDIEKNSDIFNTFDMVAKSNIKNEKFFLTKKSVIYSYENNEVCLIKYTKEIDEVCLDEFICSIKENMDKATVQDENHMSTVFTGILVTDKNDNIQLHNKIKKFKYYQSYCLGLRGWSEIRLILITLRDGKVICSKKAKKIKSFYEP</sequence>
<protein>
    <recommendedName>
        <fullName evidence="1">DUF8052 domain-containing protein</fullName>
    </recommendedName>
</protein>